<evidence type="ECO:0000313" key="2">
    <source>
        <dbReference type="EMBL" id="KAJ1093831.1"/>
    </source>
</evidence>
<feature type="region of interest" description="Disordered" evidence="1">
    <location>
        <begin position="1"/>
        <end position="63"/>
    </location>
</feature>
<dbReference type="AlphaFoldDB" id="A0AAV7LQI7"/>
<organism evidence="2 3">
    <name type="scientific">Pleurodeles waltl</name>
    <name type="common">Iberian ribbed newt</name>
    <dbReference type="NCBI Taxonomy" id="8319"/>
    <lineage>
        <taxon>Eukaryota</taxon>
        <taxon>Metazoa</taxon>
        <taxon>Chordata</taxon>
        <taxon>Craniata</taxon>
        <taxon>Vertebrata</taxon>
        <taxon>Euteleostomi</taxon>
        <taxon>Amphibia</taxon>
        <taxon>Batrachia</taxon>
        <taxon>Caudata</taxon>
        <taxon>Salamandroidea</taxon>
        <taxon>Salamandridae</taxon>
        <taxon>Pleurodelinae</taxon>
        <taxon>Pleurodeles</taxon>
    </lineage>
</organism>
<evidence type="ECO:0000256" key="1">
    <source>
        <dbReference type="SAM" id="MobiDB-lite"/>
    </source>
</evidence>
<gene>
    <name evidence="2" type="ORF">NDU88_006922</name>
</gene>
<accession>A0AAV7LQI7</accession>
<reference evidence="2" key="1">
    <citation type="journal article" date="2022" name="bioRxiv">
        <title>Sequencing and chromosome-scale assembly of the giantPleurodeles waltlgenome.</title>
        <authorList>
            <person name="Brown T."/>
            <person name="Elewa A."/>
            <person name="Iarovenko S."/>
            <person name="Subramanian E."/>
            <person name="Araus A.J."/>
            <person name="Petzold A."/>
            <person name="Susuki M."/>
            <person name="Suzuki K.-i.T."/>
            <person name="Hayashi T."/>
            <person name="Toyoda A."/>
            <person name="Oliveira C."/>
            <person name="Osipova E."/>
            <person name="Leigh N.D."/>
            <person name="Simon A."/>
            <person name="Yun M.H."/>
        </authorList>
    </citation>
    <scope>NUCLEOTIDE SEQUENCE</scope>
    <source>
        <strain evidence="2">20211129_DDA</strain>
        <tissue evidence="2">Liver</tissue>
    </source>
</reference>
<dbReference type="Proteomes" id="UP001066276">
    <property type="component" value="Chromosome 11"/>
</dbReference>
<proteinExistence type="predicted"/>
<keyword evidence="3" id="KW-1185">Reference proteome</keyword>
<name>A0AAV7LQI7_PLEWA</name>
<feature type="region of interest" description="Disordered" evidence="1">
    <location>
        <begin position="126"/>
        <end position="150"/>
    </location>
</feature>
<evidence type="ECO:0000313" key="3">
    <source>
        <dbReference type="Proteomes" id="UP001066276"/>
    </source>
</evidence>
<dbReference type="EMBL" id="JANPWB010000015">
    <property type="protein sequence ID" value="KAJ1093831.1"/>
    <property type="molecule type" value="Genomic_DNA"/>
</dbReference>
<feature type="compositionally biased region" description="Polar residues" evidence="1">
    <location>
        <begin position="26"/>
        <end position="42"/>
    </location>
</feature>
<protein>
    <submittedName>
        <fullName evidence="2">Uncharacterized protein</fullName>
    </submittedName>
</protein>
<sequence>MQDQTVCKQHGKHQGGMDITEELKTGKQQFPANSPNQNPTQTRTDHGSPGVPHEKRRCDSRGPTCTVGPMGRRCGPVCGLLLAKDTGIALRTEEQLKVLSVARRRGDHPPLGPRRPSTACDLMTGQASLPGGTTSRPTQTCHYNRPRHYQ</sequence>
<comment type="caution">
    <text evidence="2">The sequence shown here is derived from an EMBL/GenBank/DDBJ whole genome shotgun (WGS) entry which is preliminary data.</text>
</comment>
<feature type="compositionally biased region" description="Polar residues" evidence="1">
    <location>
        <begin position="126"/>
        <end position="142"/>
    </location>
</feature>